<dbReference type="AlphaFoldDB" id="A0A7R9JTZ0"/>
<gene>
    <name evidence="1" type="ORF">TGEB3V08_LOCUS3302</name>
</gene>
<name>A0A7R9JTZ0_TIMGE</name>
<organism evidence="1">
    <name type="scientific">Timema genevievae</name>
    <name type="common">Walking stick</name>
    <dbReference type="NCBI Taxonomy" id="629358"/>
    <lineage>
        <taxon>Eukaryota</taxon>
        <taxon>Metazoa</taxon>
        <taxon>Ecdysozoa</taxon>
        <taxon>Arthropoda</taxon>
        <taxon>Hexapoda</taxon>
        <taxon>Insecta</taxon>
        <taxon>Pterygota</taxon>
        <taxon>Neoptera</taxon>
        <taxon>Polyneoptera</taxon>
        <taxon>Phasmatodea</taxon>
        <taxon>Timematodea</taxon>
        <taxon>Timematoidea</taxon>
        <taxon>Timematidae</taxon>
        <taxon>Timema</taxon>
    </lineage>
</organism>
<evidence type="ECO:0000313" key="1">
    <source>
        <dbReference type="EMBL" id="CAD7589342.1"/>
    </source>
</evidence>
<protein>
    <submittedName>
        <fullName evidence="1">Uncharacterized protein</fullName>
    </submittedName>
</protein>
<sequence length="99" mass="11412">MKTKDADWLDSIRIDLKEIVCNEVDWIELASNKEPDLIVSRADMGLERLNTEEVYPQLLGRKVKNDFVESTISTPHRDSNLDLHNIGNPVYYKSSVLDH</sequence>
<proteinExistence type="predicted"/>
<dbReference type="EMBL" id="OE840040">
    <property type="protein sequence ID" value="CAD7589342.1"/>
    <property type="molecule type" value="Genomic_DNA"/>
</dbReference>
<accession>A0A7R9JTZ0</accession>
<reference evidence="1" key="1">
    <citation type="submission" date="2020-11" db="EMBL/GenBank/DDBJ databases">
        <authorList>
            <person name="Tran Van P."/>
        </authorList>
    </citation>
    <scope>NUCLEOTIDE SEQUENCE</scope>
</reference>